<keyword evidence="3" id="KW-1185">Reference proteome</keyword>
<protein>
    <submittedName>
        <fullName evidence="2">Uncharacterized protein</fullName>
    </submittedName>
</protein>
<accession>A0A8S9ZHG7</accession>
<keyword evidence="1" id="KW-1133">Transmembrane helix</keyword>
<keyword evidence="1" id="KW-0472">Membrane</keyword>
<evidence type="ECO:0000313" key="3">
    <source>
        <dbReference type="Proteomes" id="UP000605970"/>
    </source>
</evidence>
<sequence>MIYPFTQKADIYLSQTEIVVVDLLKRLSALEIRLMDSETKAILEKACSLSINEESENEKLEEAKFVVKYGAFAAFAGIGVAVCINPISAVFCIAVAVTAAITPGLGGGFSLKNVFFANT</sequence>
<dbReference type="EMBL" id="JABEBT010000095">
    <property type="protein sequence ID" value="KAF7632744.1"/>
    <property type="molecule type" value="Genomic_DNA"/>
</dbReference>
<proteinExistence type="predicted"/>
<dbReference type="Proteomes" id="UP000605970">
    <property type="component" value="Unassembled WGS sequence"/>
</dbReference>
<keyword evidence="1" id="KW-0812">Transmembrane</keyword>
<dbReference type="AlphaFoldDB" id="A0A8S9ZHG7"/>
<organism evidence="2 3">
    <name type="scientific">Meloidogyne graminicola</name>
    <dbReference type="NCBI Taxonomy" id="189291"/>
    <lineage>
        <taxon>Eukaryota</taxon>
        <taxon>Metazoa</taxon>
        <taxon>Ecdysozoa</taxon>
        <taxon>Nematoda</taxon>
        <taxon>Chromadorea</taxon>
        <taxon>Rhabditida</taxon>
        <taxon>Tylenchina</taxon>
        <taxon>Tylenchomorpha</taxon>
        <taxon>Tylenchoidea</taxon>
        <taxon>Meloidogynidae</taxon>
        <taxon>Meloidogyninae</taxon>
        <taxon>Meloidogyne</taxon>
    </lineage>
</organism>
<name>A0A8S9ZHG7_9BILA</name>
<reference evidence="2" key="1">
    <citation type="journal article" date="2020" name="Ecol. Evol.">
        <title>Genome structure and content of the rice root-knot nematode (Meloidogyne graminicola).</title>
        <authorList>
            <person name="Phan N.T."/>
            <person name="Danchin E.G.J."/>
            <person name="Klopp C."/>
            <person name="Perfus-Barbeoch L."/>
            <person name="Kozlowski D.K."/>
            <person name="Koutsovoulos G.D."/>
            <person name="Lopez-Roques C."/>
            <person name="Bouchez O."/>
            <person name="Zahm M."/>
            <person name="Besnard G."/>
            <person name="Bellafiore S."/>
        </authorList>
    </citation>
    <scope>NUCLEOTIDE SEQUENCE</scope>
    <source>
        <strain evidence="2">VN-18</strain>
    </source>
</reference>
<feature type="transmembrane region" description="Helical" evidence="1">
    <location>
        <begin position="69"/>
        <end position="101"/>
    </location>
</feature>
<evidence type="ECO:0000313" key="2">
    <source>
        <dbReference type="EMBL" id="KAF7632744.1"/>
    </source>
</evidence>
<evidence type="ECO:0000256" key="1">
    <source>
        <dbReference type="SAM" id="Phobius"/>
    </source>
</evidence>
<gene>
    <name evidence="2" type="ORF">Mgra_00007880</name>
</gene>
<comment type="caution">
    <text evidence="2">The sequence shown here is derived from an EMBL/GenBank/DDBJ whole genome shotgun (WGS) entry which is preliminary data.</text>
</comment>